<dbReference type="PROSITE" id="PS00498">
    <property type="entry name" value="TYROSINASE_2"/>
    <property type="match status" value="1"/>
</dbReference>
<keyword evidence="2" id="KW-0186">Copper</keyword>
<evidence type="ECO:0000256" key="1">
    <source>
        <dbReference type="ARBA" id="ARBA00022723"/>
    </source>
</evidence>
<dbReference type="OrthoDB" id="6132182at2759"/>
<keyword evidence="3" id="KW-0732">Signal</keyword>
<feature type="chain" id="PRO_5012598506" description="Tyrosinase copper-binding domain-containing protein" evidence="3">
    <location>
        <begin position="17"/>
        <end position="332"/>
    </location>
</feature>
<dbReference type="InterPro" id="IPR050316">
    <property type="entry name" value="Tyrosinase/Hemocyanin"/>
</dbReference>
<evidence type="ECO:0000256" key="2">
    <source>
        <dbReference type="ARBA" id="ARBA00023008"/>
    </source>
</evidence>
<keyword evidence="1" id="KW-0479">Metal-binding</keyword>
<evidence type="ECO:0000259" key="4">
    <source>
        <dbReference type="PROSITE" id="PS00498"/>
    </source>
</evidence>
<dbReference type="Gene3D" id="1.10.1280.10">
    <property type="entry name" value="Di-copper center containing domain from catechol oxidase"/>
    <property type="match status" value="1"/>
</dbReference>
<dbReference type="PANTHER" id="PTHR11474:SF126">
    <property type="entry name" value="TYROSINASE-LIKE PROTEIN TYR-1-RELATED"/>
    <property type="match status" value="1"/>
</dbReference>
<proteinExistence type="predicted"/>
<dbReference type="PANTHER" id="PTHR11474">
    <property type="entry name" value="TYROSINASE FAMILY MEMBER"/>
    <property type="match status" value="1"/>
</dbReference>
<dbReference type="InterPro" id="IPR002227">
    <property type="entry name" value="Tyrosinase_Cu-bd"/>
</dbReference>
<dbReference type="EMBL" id="MCFA01000051">
    <property type="protein sequence ID" value="ORY12449.1"/>
    <property type="molecule type" value="Genomic_DNA"/>
</dbReference>
<evidence type="ECO:0000256" key="3">
    <source>
        <dbReference type="SAM" id="SignalP"/>
    </source>
</evidence>
<dbReference type="PRINTS" id="PR00092">
    <property type="entry name" value="TYROSINASE"/>
</dbReference>
<protein>
    <recommendedName>
        <fullName evidence="4">Tyrosinase copper-binding domain-containing protein</fullName>
    </recommendedName>
</protein>
<feature type="signal peptide" evidence="3">
    <location>
        <begin position="1"/>
        <end position="16"/>
    </location>
</feature>
<dbReference type="STRING" id="1231657.A0A1Y1ZQB7"/>
<sequence>MKIFVLSLAATLAVQAAPVQNVERTTSTCTSPLQRKAWHKLTREEKASYIAAEKCLMSTPTKLHLATARTMFDDFQMLHVLVTKHVHGVGAFLPFHRFYIHAHEHILRTSCNYTGAHPYWDETLDAGNFSTSILLDPETGFGGNGVGKDNCIATGPFKDYVNTIGPGEVNTEHCIDRQVNDCASKSAEQKVVDSCMKMTNFEDAWNCLEGGPHTAGHGGIGGQMFNVFSSPGDPLFYLHHAWLDKLWWDWQSKSLPLRLKEMGGSNDASSFFAFFGTNFTLPTNFTFPEPMPGDPGNVTTLGHVLTVQGIIPDATIGDVMDIQGGLLCYEYL</sequence>
<gene>
    <name evidence="5" type="ORF">BCR34DRAFT_651193</name>
</gene>
<dbReference type="Pfam" id="PF00264">
    <property type="entry name" value="Tyrosinase"/>
    <property type="match status" value="1"/>
</dbReference>
<dbReference type="AlphaFoldDB" id="A0A1Y1ZQB7"/>
<dbReference type="Proteomes" id="UP000193144">
    <property type="component" value="Unassembled WGS sequence"/>
</dbReference>
<feature type="domain" description="Tyrosinase copper-binding" evidence="4">
    <location>
        <begin position="233"/>
        <end position="244"/>
    </location>
</feature>
<dbReference type="SUPFAM" id="SSF48056">
    <property type="entry name" value="Di-copper centre-containing domain"/>
    <property type="match status" value="1"/>
</dbReference>
<dbReference type="GO" id="GO:0046872">
    <property type="term" value="F:metal ion binding"/>
    <property type="evidence" value="ECO:0007669"/>
    <property type="project" value="UniProtKB-KW"/>
</dbReference>
<dbReference type="GO" id="GO:0016491">
    <property type="term" value="F:oxidoreductase activity"/>
    <property type="evidence" value="ECO:0007669"/>
    <property type="project" value="InterPro"/>
</dbReference>
<evidence type="ECO:0000313" key="5">
    <source>
        <dbReference type="EMBL" id="ORY12449.1"/>
    </source>
</evidence>
<accession>A0A1Y1ZQB7</accession>
<organism evidence="5 6">
    <name type="scientific">Clohesyomyces aquaticus</name>
    <dbReference type="NCBI Taxonomy" id="1231657"/>
    <lineage>
        <taxon>Eukaryota</taxon>
        <taxon>Fungi</taxon>
        <taxon>Dikarya</taxon>
        <taxon>Ascomycota</taxon>
        <taxon>Pezizomycotina</taxon>
        <taxon>Dothideomycetes</taxon>
        <taxon>Pleosporomycetidae</taxon>
        <taxon>Pleosporales</taxon>
        <taxon>Lindgomycetaceae</taxon>
        <taxon>Clohesyomyces</taxon>
    </lineage>
</organism>
<comment type="caution">
    <text evidence="5">The sequence shown here is derived from an EMBL/GenBank/DDBJ whole genome shotgun (WGS) entry which is preliminary data.</text>
</comment>
<name>A0A1Y1ZQB7_9PLEO</name>
<reference evidence="5 6" key="1">
    <citation type="submission" date="2016-07" db="EMBL/GenBank/DDBJ databases">
        <title>Pervasive Adenine N6-methylation of Active Genes in Fungi.</title>
        <authorList>
            <consortium name="DOE Joint Genome Institute"/>
            <person name="Mondo S.J."/>
            <person name="Dannebaum R.O."/>
            <person name="Kuo R.C."/>
            <person name="Labutti K."/>
            <person name="Haridas S."/>
            <person name="Kuo A."/>
            <person name="Salamov A."/>
            <person name="Ahrendt S.R."/>
            <person name="Lipzen A."/>
            <person name="Sullivan W."/>
            <person name="Andreopoulos W.B."/>
            <person name="Clum A."/>
            <person name="Lindquist E."/>
            <person name="Daum C."/>
            <person name="Ramamoorthy G.K."/>
            <person name="Gryganskyi A."/>
            <person name="Culley D."/>
            <person name="Magnuson J.K."/>
            <person name="James T.Y."/>
            <person name="O'Malley M.A."/>
            <person name="Stajich J.E."/>
            <person name="Spatafora J.W."/>
            <person name="Visel A."/>
            <person name="Grigoriev I.V."/>
        </authorList>
    </citation>
    <scope>NUCLEOTIDE SEQUENCE [LARGE SCALE GENOMIC DNA]</scope>
    <source>
        <strain evidence="5 6">CBS 115471</strain>
    </source>
</reference>
<dbReference type="InterPro" id="IPR008922">
    <property type="entry name" value="Di-copper_centre_dom_sf"/>
</dbReference>
<evidence type="ECO:0000313" key="6">
    <source>
        <dbReference type="Proteomes" id="UP000193144"/>
    </source>
</evidence>
<keyword evidence="6" id="KW-1185">Reference proteome</keyword>